<proteinExistence type="predicted"/>
<feature type="non-terminal residue" evidence="1">
    <location>
        <position position="1"/>
    </location>
</feature>
<sequence>FLKHKDAKPLRDVLASNPNRFVPLLVPAGPAATVRPGSPSTSTARLDLQFQAIK</sequence>
<gene>
    <name evidence="1" type="ORF">M9458_025150</name>
</gene>
<comment type="caution">
    <text evidence="1">The sequence shown here is derived from an EMBL/GenBank/DDBJ whole genome shotgun (WGS) entry which is preliminary data.</text>
</comment>
<protein>
    <submittedName>
        <fullName evidence="1">Uncharacterized protein</fullName>
    </submittedName>
</protein>
<evidence type="ECO:0000313" key="1">
    <source>
        <dbReference type="EMBL" id="KAL0179708.1"/>
    </source>
</evidence>
<dbReference type="Proteomes" id="UP001529510">
    <property type="component" value="Unassembled WGS sequence"/>
</dbReference>
<evidence type="ECO:0000313" key="2">
    <source>
        <dbReference type="Proteomes" id="UP001529510"/>
    </source>
</evidence>
<organism evidence="1 2">
    <name type="scientific">Cirrhinus mrigala</name>
    <name type="common">Mrigala</name>
    <dbReference type="NCBI Taxonomy" id="683832"/>
    <lineage>
        <taxon>Eukaryota</taxon>
        <taxon>Metazoa</taxon>
        <taxon>Chordata</taxon>
        <taxon>Craniata</taxon>
        <taxon>Vertebrata</taxon>
        <taxon>Euteleostomi</taxon>
        <taxon>Actinopterygii</taxon>
        <taxon>Neopterygii</taxon>
        <taxon>Teleostei</taxon>
        <taxon>Ostariophysi</taxon>
        <taxon>Cypriniformes</taxon>
        <taxon>Cyprinidae</taxon>
        <taxon>Labeoninae</taxon>
        <taxon>Labeonini</taxon>
        <taxon>Cirrhinus</taxon>
    </lineage>
</organism>
<accession>A0ABD0Q086</accession>
<feature type="non-terminal residue" evidence="1">
    <location>
        <position position="54"/>
    </location>
</feature>
<dbReference type="AlphaFoldDB" id="A0ABD0Q086"/>
<name>A0ABD0Q086_CIRMR</name>
<dbReference type="EMBL" id="JAMKFB020000012">
    <property type="protein sequence ID" value="KAL0179708.1"/>
    <property type="molecule type" value="Genomic_DNA"/>
</dbReference>
<keyword evidence="2" id="KW-1185">Reference proteome</keyword>
<reference evidence="1 2" key="1">
    <citation type="submission" date="2024-05" db="EMBL/GenBank/DDBJ databases">
        <title>Genome sequencing and assembly of Indian major carp, Cirrhinus mrigala (Hamilton, 1822).</title>
        <authorList>
            <person name="Mohindra V."/>
            <person name="Chowdhury L.M."/>
            <person name="Lal K."/>
            <person name="Jena J.K."/>
        </authorList>
    </citation>
    <scope>NUCLEOTIDE SEQUENCE [LARGE SCALE GENOMIC DNA]</scope>
    <source>
        <strain evidence="1">CM1030</strain>
        <tissue evidence="1">Blood</tissue>
    </source>
</reference>